<dbReference type="SUPFAM" id="SSF57424">
    <property type="entry name" value="LDL receptor-like module"/>
    <property type="match status" value="1"/>
</dbReference>
<evidence type="ECO:0000256" key="10">
    <source>
        <dbReference type="SAM" id="SignalP"/>
    </source>
</evidence>
<keyword evidence="5" id="KW-0472">Membrane</keyword>
<keyword evidence="10" id="KW-0732">Signal</keyword>
<proteinExistence type="predicted"/>
<evidence type="ECO:0000256" key="2">
    <source>
        <dbReference type="ARBA" id="ARBA00022692"/>
    </source>
</evidence>
<comment type="subcellular location">
    <subcellularLocation>
        <location evidence="1">Membrane</location>
        <topology evidence="1">Single-pass membrane protein</topology>
    </subcellularLocation>
</comment>
<gene>
    <name evidence="11" type="ORF">B4U80_13976</name>
</gene>
<feature type="chain" id="PRO_5019293869" evidence="10">
    <location>
        <begin position="23"/>
        <end position="108"/>
    </location>
</feature>
<dbReference type="AlphaFoldDB" id="A0A443S652"/>
<keyword evidence="3" id="KW-0677">Repeat</keyword>
<dbReference type="OrthoDB" id="6516886at2759"/>
<accession>A0A443S652</accession>
<sequence>MNVLKCSLLLLALIISVSTVTSTNLYKSNYTNTTLHASKPKEVHYCLETQYLCKGGKACIDRKFICDGLSDCPDGDDENGCNKHRNCEPGFYQCKHTSNCIPLFLVPP</sequence>
<evidence type="ECO:0000256" key="8">
    <source>
        <dbReference type="ARBA" id="ARBA00023180"/>
    </source>
</evidence>
<evidence type="ECO:0000256" key="4">
    <source>
        <dbReference type="ARBA" id="ARBA00022989"/>
    </source>
</evidence>
<evidence type="ECO:0000256" key="6">
    <source>
        <dbReference type="ARBA" id="ARBA00023157"/>
    </source>
</evidence>
<organism evidence="11 12">
    <name type="scientific">Leptotrombidium deliense</name>
    <dbReference type="NCBI Taxonomy" id="299467"/>
    <lineage>
        <taxon>Eukaryota</taxon>
        <taxon>Metazoa</taxon>
        <taxon>Ecdysozoa</taxon>
        <taxon>Arthropoda</taxon>
        <taxon>Chelicerata</taxon>
        <taxon>Arachnida</taxon>
        <taxon>Acari</taxon>
        <taxon>Acariformes</taxon>
        <taxon>Trombidiformes</taxon>
        <taxon>Prostigmata</taxon>
        <taxon>Anystina</taxon>
        <taxon>Parasitengona</taxon>
        <taxon>Trombiculoidea</taxon>
        <taxon>Trombiculidae</taxon>
        <taxon>Leptotrombidium</taxon>
    </lineage>
</organism>
<evidence type="ECO:0000256" key="9">
    <source>
        <dbReference type="PROSITE-ProRule" id="PRU00124"/>
    </source>
</evidence>
<evidence type="ECO:0000256" key="1">
    <source>
        <dbReference type="ARBA" id="ARBA00004167"/>
    </source>
</evidence>
<evidence type="ECO:0000313" key="12">
    <source>
        <dbReference type="Proteomes" id="UP000288716"/>
    </source>
</evidence>
<dbReference type="Proteomes" id="UP000288716">
    <property type="component" value="Unassembled WGS sequence"/>
</dbReference>
<keyword evidence="2" id="KW-0812">Transmembrane</keyword>
<evidence type="ECO:0000256" key="7">
    <source>
        <dbReference type="ARBA" id="ARBA00023170"/>
    </source>
</evidence>
<dbReference type="GO" id="GO:0043235">
    <property type="term" value="C:receptor complex"/>
    <property type="evidence" value="ECO:0007669"/>
    <property type="project" value="TreeGrafter"/>
</dbReference>
<name>A0A443S652_9ACAR</name>
<keyword evidence="6 9" id="KW-1015">Disulfide bond</keyword>
<dbReference type="SMART" id="SM00192">
    <property type="entry name" value="LDLa"/>
    <property type="match status" value="1"/>
</dbReference>
<dbReference type="EMBL" id="NCKV01007404">
    <property type="protein sequence ID" value="RWS22983.1"/>
    <property type="molecule type" value="Genomic_DNA"/>
</dbReference>
<feature type="signal peptide" evidence="10">
    <location>
        <begin position="1"/>
        <end position="22"/>
    </location>
</feature>
<dbReference type="PROSITE" id="PS01209">
    <property type="entry name" value="LDLRA_1"/>
    <property type="match status" value="1"/>
</dbReference>
<feature type="disulfide bond" evidence="9">
    <location>
        <begin position="66"/>
        <end position="81"/>
    </location>
</feature>
<dbReference type="STRING" id="299467.A0A443S652"/>
<comment type="caution">
    <text evidence="11">The sequence shown here is derived from an EMBL/GenBank/DDBJ whole genome shotgun (WGS) entry which is preliminary data.</text>
</comment>
<protein>
    <submittedName>
        <fullName evidence="11">Prolow density lipoprotein receptor-like protein</fullName>
    </submittedName>
</protein>
<dbReference type="InterPro" id="IPR051221">
    <property type="entry name" value="LDLR-related"/>
</dbReference>
<dbReference type="VEuPathDB" id="VectorBase:LDEU009058"/>
<keyword evidence="11" id="KW-0449">Lipoprotein</keyword>
<keyword evidence="7 11" id="KW-0675">Receptor</keyword>
<dbReference type="Pfam" id="PF00057">
    <property type="entry name" value="Ldl_recept_a"/>
    <property type="match status" value="1"/>
</dbReference>
<dbReference type="GO" id="GO:0005886">
    <property type="term" value="C:plasma membrane"/>
    <property type="evidence" value="ECO:0007669"/>
    <property type="project" value="TreeGrafter"/>
</dbReference>
<keyword evidence="8" id="KW-0325">Glycoprotein</keyword>
<keyword evidence="12" id="KW-1185">Reference proteome</keyword>
<dbReference type="CDD" id="cd00112">
    <property type="entry name" value="LDLa"/>
    <property type="match status" value="1"/>
</dbReference>
<dbReference type="InterPro" id="IPR036055">
    <property type="entry name" value="LDL_receptor-like_sf"/>
</dbReference>
<dbReference type="InterPro" id="IPR002172">
    <property type="entry name" value="LDrepeatLR_classA_rpt"/>
</dbReference>
<evidence type="ECO:0000256" key="5">
    <source>
        <dbReference type="ARBA" id="ARBA00023136"/>
    </source>
</evidence>
<dbReference type="Gene3D" id="4.10.400.10">
    <property type="entry name" value="Low-density Lipoprotein Receptor"/>
    <property type="match status" value="1"/>
</dbReference>
<comment type="caution">
    <text evidence="9">Lacks conserved residue(s) required for the propagation of feature annotation.</text>
</comment>
<evidence type="ECO:0000256" key="3">
    <source>
        <dbReference type="ARBA" id="ARBA00022737"/>
    </source>
</evidence>
<dbReference type="InterPro" id="IPR023415">
    <property type="entry name" value="LDLR_class-A_CS"/>
</dbReference>
<dbReference type="PANTHER" id="PTHR22722">
    <property type="entry name" value="LOW-DENSITY LIPOPROTEIN RECEPTOR-RELATED PROTEIN 2-RELATED"/>
    <property type="match status" value="1"/>
</dbReference>
<keyword evidence="4" id="KW-1133">Transmembrane helix</keyword>
<dbReference type="PROSITE" id="PS50068">
    <property type="entry name" value="LDLRA_2"/>
    <property type="match status" value="1"/>
</dbReference>
<reference evidence="11 12" key="1">
    <citation type="journal article" date="2018" name="Gigascience">
        <title>Genomes of trombidid mites reveal novel predicted allergens and laterally-transferred genes associated with secondary metabolism.</title>
        <authorList>
            <person name="Dong X."/>
            <person name="Chaisiri K."/>
            <person name="Xia D."/>
            <person name="Armstrong S.D."/>
            <person name="Fang Y."/>
            <person name="Donnelly M.J."/>
            <person name="Kadowaki T."/>
            <person name="McGarry J.W."/>
            <person name="Darby A.C."/>
            <person name="Makepeace B.L."/>
        </authorList>
    </citation>
    <scope>NUCLEOTIDE SEQUENCE [LARGE SCALE GENOMIC DNA]</scope>
    <source>
        <strain evidence="11">UoL-UT</strain>
    </source>
</reference>
<evidence type="ECO:0000313" key="11">
    <source>
        <dbReference type="EMBL" id="RWS22983.1"/>
    </source>
</evidence>